<name>A0A7I9XYT8_9MYCO</name>
<comment type="caution">
    <text evidence="2">The sequence shown here is derived from an EMBL/GenBank/DDBJ whole genome shotgun (WGS) entry which is preliminary data.</text>
</comment>
<dbReference type="AlphaFoldDB" id="A0A7I9XYT8"/>
<sequence length="363" mass="39259">MRSRSARYVEAALAAQGRVLVAVGSAEVDDDPVRDMTEILNARATVSRSRPDRVPARAGSAIGNVRRVATERTFVSTRSSTPQTVEFSGVGGITLVADEWNRGSGSAAERPSILMLHGGGQNRFSWKNTGQILADEGFHVIALDARGHGDSDRAPGADYAIETLTADVMHVLDAIGRPVVLIGASMGGLTGILAADRAGPDRVTKLVLVDVVPRFEKSGSARIREFMFNHLHGFDSLEQAADAVAAYLPHRRRPRSPEGLKKNLRLRDGRWYWHWDPAFMTKPGDDPTLRTEKLEQAAINLKIPILLIRGKLSDVVSPQGVRDFLAKVPTAEFVELSDAGHTAAGDDNDAFSEAVAAFVKRSP</sequence>
<dbReference type="EMBL" id="BLKW01000004">
    <property type="protein sequence ID" value="GFG74966.1"/>
    <property type="molecule type" value="Genomic_DNA"/>
</dbReference>
<dbReference type="InterPro" id="IPR000639">
    <property type="entry name" value="Epox_hydrolase-like"/>
</dbReference>
<dbReference type="Proteomes" id="UP000465361">
    <property type="component" value="Unassembled WGS sequence"/>
</dbReference>
<accession>A0A7I9XYT8</accession>
<keyword evidence="3" id="KW-1185">Reference proteome</keyword>
<keyword evidence="2" id="KW-0560">Oxidoreductase</keyword>
<dbReference type="GO" id="GO:0004601">
    <property type="term" value="F:peroxidase activity"/>
    <property type="evidence" value="ECO:0007669"/>
    <property type="project" value="UniProtKB-KW"/>
</dbReference>
<feature type="domain" description="AB hydrolase-1" evidence="1">
    <location>
        <begin position="111"/>
        <end position="343"/>
    </location>
</feature>
<evidence type="ECO:0000313" key="3">
    <source>
        <dbReference type="Proteomes" id="UP000465361"/>
    </source>
</evidence>
<evidence type="ECO:0000259" key="1">
    <source>
        <dbReference type="Pfam" id="PF00561"/>
    </source>
</evidence>
<dbReference type="Gene3D" id="3.40.50.1820">
    <property type="entry name" value="alpha/beta hydrolase"/>
    <property type="match status" value="1"/>
</dbReference>
<proteinExistence type="predicted"/>
<dbReference type="InterPro" id="IPR029058">
    <property type="entry name" value="AB_hydrolase_fold"/>
</dbReference>
<reference evidence="2 3" key="1">
    <citation type="journal article" date="2019" name="Emerg. Microbes Infect.">
        <title>Comprehensive subspecies identification of 175 nontuberculous mycobacteria species based on 7547 genomic profiles.</title>
        <authorList>
            <person name="Matsumoto Y."/>
            <person name="Kinjo T."/>
            <person name="Motooka D."/>
            <person name="Nabeya D."/>
            <person name="Jung N."/>
            <person name="Uechi K."/>
            <person name="Horii T."/>
            <person name="Iida T."/>
            <person name="Fujita J."/>
            <person name="Nakamura S."/>
        </authorList>
    </citation>
    <scope>NUCLEOTIDE SEQUENCE [LARGE SCALE GENOMIC DNA]</scope>
    <source>
        <strain evidence="2 3">JCM 17322</strain>
    </source>
</reference>
<evidence type="ECO:0000313" key="2">
    <source>
        <dbReference type="EMBL" id="GFG74966.1"/>
    </source>
</evidence>
<dbReference type="PANTHER" id="PTHR43194:SF2">
    <property type="entry name" value="PEROXISOMAL MEMBRANE PROTEIN LPX1"/>
    <property type="match status" value="1"/>
</dbReference>
<dbReference type="Pfam" id="PF00561">
    <property type="entry name" value="Abhydrolase_1"/>
    <property type="match status" value="1"/>
</dbReference>
<keyword evidence="2" id="KW-0575">Peroxidase</keyword>
<protein>
    <submittedName>
        <fullName evidence="2">Peroxidase</fullName>
    </submittedName>
</protein>
<gene>
    <name evidence="2" type="ORF">MBOT_23310</name>
</gene>
<dbReference type="PANTHER" id="PTHR43194">
    <property type="entry name" value="HYDROLASE ALPHA/BETA FOLD FAMILY"/>
    <property type="match status" value="1"/>
</dbReference>
<dbReference type="PRINTS" id="PR00412">
    <property type="entry name" value="EPOXHYDRLASE"/>
</dbReference>
<dbReference type="InterPro" id="IPR050228">
    <property type="entry name" value="Carboxylesterase_BioH"/>
</dbReference>
<dbReference type="SUPFAM" id="SSF53474">
    <property type="entry name" value="alpha/beta-Hydrolases"/>
    <property type="match status" value="1"/>
</dbReference>
<organism evidence="2 3">
    <name type="scientific">Mycobacterium botniense</name>
    <dbReference type="NCBI Taxonomy" id="84962"/>
    <lineage>
        <taxon>Bacteria</taxon>
        <taxon>Bacillati</taxon>
        <taxon>Actinomycetota</taxon>
        <taxon>Actinomycetes</taxon>
        <taxon>Mycobacteriales</taxon>
        <taxon>Mycobacteriaceae</taxon>
        <taxon>Mycobacterium</taxon>
    </lineage>
</organism>
<dbReference type="InterPro" id="IPR000073">
    <property type="entry name" value="AB_hydrolase_1"/>
</dbReference>